<dbReference type="Proteomes" id="UP001164539">
    <property type="component" value="Chromosome 3"/>
</dbReference>
<evidence type="ECO:0000313" key="2">
    <source>
        <dbReference type="Proteomes" id="UP001164539"/>
    </source>
</evidence>
<gene>
    <name evidence="1" type="ORF">OWV82_007277</name>
</gene>
<sequence>MKEFRDKAGASKCSSKSTRDTPNRSLASASSEPGSGGRVPSKGSLLSSFFTSAFSVFDIYSESSACEKKTVHCRSNGWAAAVKKLVTAGSMRRIHERVLGPSRTGIPNSTSDIWLLGLCYKIAEDDSTTDATGSNGSAAFNQDFSSRILLTYRKGFDAIGDSKFTTDVGWGCMLRSSQMLVAQALLFHRLGRSWRKSLDKPFDPEYVEILHLFGDSETSAFSIHNLLQAGKTYGLAAGSWVGPYAMCRSLESLARCKKEETGLGCQSLPMAVYVVSGDEDGERGGAPVVCVEDASRHCFEFSKGQADWTPILLLVPLVLGLDKVNPRYIPSLRLTFTFPQSLGILGGKPSASTYIVGVQEENALYLDPHEVQPVVNIARDNLDADTSSYHCDVIRHIHLDTIDPSLALGFYCRDKDDFDDFCFRASKLADESNGAPLFTVTQTRKKAANHSDVLGETGGVQADDDSLCAMSMNDADGKAHEDDWQLL</sequence>
<accession>A0ACC1YKB3</accession>
<keyword evidence="1" id="KW-0645">Protease</keyword>
<name>A0ACC1YKB3_MELAZ</name>
<evidence type="ECO:0000313" key="1">
    <source>
        <dbReference type="EMBL" id="KAJ4723963.1"/>
    </source>
</evidence>
<comment type="caution">
    <text evidence="1">The sequence shown here is derived from an EMBL/GenBank/DDBJ whole genome shotgun (WGS) entry which is preliminary data.</text>
</comment>
<keyword evidence="2" id="KW-1185">Reference proteome</keyword>
<protein>
    <submittedName>
        <fullName evidence="1">Cysteine protease</fullName>
    </submittedName>
</protein>
<organism evidence="1 2">
    <name type="scientific">Melia azedarach</name>
    <name type="common">Chinaberry tree</name>
    <dbReference type="NCBI Taxonomy" id="155640"/>
    <lineage>
        <taxon>Eukaryota</taxon>
        <taxon>Viridiplantae</taxon>
        <taxon>Streptophyta</taxon>
        <taxon>Embryophyta</taxon>
        <taxon>Tracheophyta</taxon>
        <taxon>Spermatophyta</taxon>
        <taxon>Magnoliopsida</taxon>
        <taxon>eudicotyledons</taxon>
        <taxon>Gunneridae</taxon>
        <taxon>Pentapetalae</taxon>
        <taxon>rosids</taxon>
        <taxon>malvids</taxon>
        <taxon>Sapindales</taxon>
        <taxon>Meliaceae</taxon>
        <taxon>Melia</taxon>
    </lineage>
</organism>
<dbReference type="EMBL" id="CM051396">
    <property type="protein sequence ID" value="KAJ4723963.1"/>
    <property type="molecule type" value="Genomic_DNA"/>
</dbReference>
<keyword evidence="1" id="KW-0378">Hydrolase</keyword>
<reference evidence="1 2" key="1">
    <citation type="journal article" date="2023" name="Science">
        <title>Complex scaffold remodeling in plant triterpene biosynthesis.</title>
        <authorList>
            <person name="De La Pena R."/>
            <person name="Hodgson H."/>
            <person name="Liu J.C."/>
            <person name="Stephenson M.J."/>
            <person name="Martin A.C."/>
            <person name="Owen C."/>
            <person name="Harkess A."/>
            <person name="Leebens-Mack J."/>
            <person name="Jimenez L.E."/>
            <person name="Osbourn A."/>
            <person name="Sattely E.S."/>
        </authorList>
    </citation>
    <scope>NUCLEOTIDE SEQUENCE [LARGE SCALE GENOMIC DNA]</scope>
    <source>
        <strain evidence="2">cv. JPN11</strain>
        <tissue evidence="1">Leaf</tissue>
    </source>
</reference>
<proteinExistence type="predicted"/>